<dbReference type="PRINTS" id="PR00081">
    <property type="entry name" value="GDHRDH"/>
</dbReference>
<evidence type="ECO:0000313" key="6">
    <source>
        <dbReference type="EMBL" id="PWN26980.1"/>
    </source>
</evidence>
<dbReference type="PANTHER" id="PTHR44196">
    <property type="entry name" value="DEHYDROGENASE/REDUCTASE SDR FAMILY MEMBER 7B"/>
    <property type="match status" value="1"/>
</dbReference>
<dbReference type="STRING" id="1569628.A0A316UNY6"/>
<dbReference type="GeneID" id="37028123"/>
<dbReference type="PROSITE" id="PS00061">
    <property type="entry name" value="ADH_SHORT"/>
    <property type="match status" value="1"/>
</dbReference>
<dbReference type="PRINTS" id="PR00080">
    <property type="entry name" value="SDRFAMILY"/>
</dbReference>
<comment type="function">
    <text evidence="4">Putative oxidoreductase.</text>
</comment>
<proteinExistence type="inferred from homology"/>
<keyword evidence="7" id="KW-1185">Reference proteome</keyword>
<keyword evidence="3" id="KW-0560">Oxidoreductase</keyword>
<organism evidence="6 7">
    <name type="scientific">Jaminaea rosea</name>
    <dbReference type="NCBI Taxonomy" id="1569628"/>
    <lineage>
        <taxon>Eukaryota</taxon>
        <taxon>Fungi</taxon>
        <taxon>Dikarya</taxon>
        <taxon>Basidiomycota</taxon>
        <taxon>Ustilaginomycotina</taxon>
        <taxon>Exobasidiomycetes</taxon>
        <taxon>Microstromatales</taxon>
        <taxon>Microstromatales incertae sedis</taxon>
        <taxon>Jaminaea</taxon>
    </lineage>
</organism>
<dbReference type="Proteomes" id="UP000245884">
    <property type="component" value="Unassembled WGS sequence"/>
</dbReference>
<dbReference type="Gene3D" id="3.40.50.720">
    <property type="entry name" value="NAD(P)-binding Rossmann-like Domain"/>
    <property type="match status" value="1"/>
</dbReference>
<name>A0A316UNY6_9BASI</name>
<dbReference type="Pfam" id="PF00106">
    <property type="entry name" value="adh_short"/>
    <property type="match status" value="1"/>
</dbReference>
<dbReference type="InterPro" id="IPR002347">
    <property type="entry name" value="SDR_fam"/>
</dbReference>
<sequence>MPSHVLDFQCALITGSGGGLGLSMARYLVQTKNKKVILAGRTESNLQEASKSLGGDVPYYVVDTGKTSELKGFVEKVVKEHPEVDCLINNAGVQRPLEVTELKLDQLDQEIDINVRGPIHLADAFLNHFASKKHAVIMNVTSVLGFVPFSVLNPAYNGTKAFMHFYTESQRTQLKSTPIRVVEIIPPSVHTALHRDREDPDDNNPSKSNALTQEDFMNQVAEGWEKDQDVITAGMGKELVKKWYDAYGEQLGGAQKAWQGKEVK</sequence>
<dbReference type="OrthoDB" id="37659at2759"/>
<dbReference type="EMBL" id="KZ819669">
    <property type="protein sequence ID" value="PWN26980.1"/>
    <property type="molecule type" value="Genomic_DNA"/>
</dbReference>
<dbReference type="InterPro" id="IPR036291">
    <property type="entry name" value="NAD(P)-bd_dom_sf"/>
</dbReference>
<dbReference type="SUPFAM" id="SSF51735">
    <property type="entry name" value="NAD(P)-binding Rossmann-fold domains"/>
    <property type="match status" value="1"/>
</dbReference>
<evidence type="ECO:0000256" key="3">
    <source>
        <dbReference type="ARBA" id="ARBA00023002"/>
    </source>
</evidence>
<evidence type="ECO:0000256" key="4">
    <source>
        <dbReference type="ARBA" id="ARBA00037096"/>
    </source>
</evidence>
<dbReference type="GO" id="GO:0016491">
    <property type="term" value="F:oxidoreductase activity"/>
    <property type="evidence" value="ECO:0007669"/>
    <property type="project" value="UniProtKB-KW"/>
</dbReference>
<gene>
    <name evidence="6" type="ORF">BDZ90DRAFT_232561</name>
</gene>
<dbReference type="InterPro" id="IPR020904">
    <property type="entry name" value="Sc_DH/Rdtase_CS"/>
</dbReference>
<evidence type="ECO:0000313" key="7">
    <source>
        <dbReference type="Proteomes" id="UP000245884"/>
    </source>
</evidence>
<dbReference type="AlphaFoldDB" id="A0A316UNY6"/>
<keyword evidence="2" id="KW-0521">NADP</keyword>
<dbReference type="RefSeq" id="XP_025361592.1">
    <property type="nucleotide sequence ID" value="XM_025506300.1"/>
</dbReference>
<reference evidence="6 7" key="1">
    <citation type="journal article" date="2018" name="Mol. Biol. Evol.">
        <title>Broad Genomic Sampling Reveals a Smut Pathogenic Ancestry of the Fungal Clade Ustilaginomycotina.</title>
        <authorList>
            <person name="Kijpornyongpan T."/>
            <person name="Mondo S.J."/>
            <person name="Barry K."/>
            <person name="Sandor L."/>
            <person name="Lee J."/>
            <person name="Lipzen A."/>
            <person name="Pangilinan J."/>
            <person name="LaButti K."/>
            <person name="Hainaut M."/>
            <person name="Henrissat B."/>
            <person name="Grigoriev I.V."/>
            <person name="Spatafora J.W."/>
            <person name="Aime M.C."/>
        </authorList>
    </citation>
    <scope>NUCLEOTIDE SEQUENCE [LARGE SCALE GENOMIC DNA]</scope>
    <source>
        <strain evidence="6 7">MCA 5214</strain>
    </source>
</reference>
<evidence type="ECO:0000256" key="1">
    <source>
        <dbReference type="ARBA" id="ARBA00006484"/>
    </source>
</evidence>
<dbReference type="GO" id="GO:0016020">
    <property type="term" value="C:membrane"/>
    <property type="evidence" value="ECO:0007669"/>
    <property type="project" value="TreeGrafter"/>
</dbReference>
<accession>A0A316UNY6</accession>
<evidence type="ECO:0000256" key="5">
    <source>
        <dbReference type="RuleBase" id="RU000363"/>
    </source>
</evidence>
<comment type="similarity">
    <text evidence="1 5">Belongs to the short-chain dehydrogenases/reductases (SDR) family.</text>
</comment>
<dbReference type="PANTHER" id="PTHR44196:SF1">
    <property type="entry name" value="DEHYDROGENASE_REDUCTASE SDR FAMILY MEMBER 7B"/>
    <property type="match status" value="1"/>
</dbReference>
<evidence type="ECO:0000256" key="2">
    <source>
        <dbReference type="ARBA" id="ARBA00022857"/>
    </source>
</evidence>
<protein>
    <submittedName>
        <fullName evidence="6">NAD(P)-binding protein</fullName>
    </submittedName>
</protein>